<dbReference type="Pfam" id="PF04938">
    <property type="entry name" value="SIP1"/>
    <property type="match status" value="1"/>
</dbReference>
<organism evidence="4 5">
    <name type="scientific">Aureobasidium pullulans</name>
    <name type="common">Black yeast</name>
    <name type="synonym">Pullularia pullulans</name>
    <dbReference type="NCBI Taxonomy" id="5580"/>
    <lineage>
        <taxon>Eukaryota</taxon>
        <taxon>Fungi</taxon>
        <taxon>Dikarya</taxon>
        <taxon>Ascomycota</taxon>
        <taxon>Pezizomycotina</taxon>
        <taxon>Dothideomycetes</taxon>
        <taxon>Dothideomycetidae</taxon>
        <taxon>Dothideales</taxon>
        <taxon>Saccotheciaceae</taxon>
        <taxon>Aureobasidium</taxon>
    </lineage>
</organism>
<dbReference type="GO" id="GO:0005634">
    <property type="term" value="C:nucleus"/>
    <property type="evidence" value="ECO:0007669"/>
    <property type="project" value="TreeGrafter"/>
</dbReference>
<evidence type="ECO:0000256" key="2">
    <source>
        <dbReference type="SAM" id="Coils"/>
    </source>
</evidence>
<reference evidence="4 5" key="1">
    <citation type="submission" date="2018-10" db="EMBL/GenBank/DDBJ databases">
        <title>Fifty Aureobasidium pullulans genomes reveal a recombining polyextremotolerant generalist.</title>
        <authorList>
            <person name="Gostincar C."/>
            <person name="Turk M."/>
            <person name="Zajc J."/>
            <person name="Gunde-Cimerman N."/>
        </authorList>
    </citation>
    <scope>NUCLEOTIDE SEQUENCE [LARGE SCALE GENOMIC DNA]</scope>
    <source>
        <strain evidence="4 5">EXF-6604</strain>
    </source>
</reference>
<feature type="region of interest" description="Disordered" evidence="3">
    <location>
        <begin position="350"/>
        <end position="381"/>
    </location>
</feature>
<evidence type="ECO:0000256" key="1">
    <source>
        <dbReference type="ARBA" id="ARBA00025758"/>
    </source>
</evidence>
<feature type="region of interest" description="Disordered" evidence="3">
    <location>
        <begin position="1"/>
        <end position="101"/>
    </location>
</feature>
<dbReference type="Gene3D" id="1.20.58.1070">
    <property type="match status" value="1"/>
</dbReference>
<protein>
    <submittedName>
        <fullName evidence="4">Uncharacterized protein</fullName>
    </submittedName>
</protein>
<dbReference type="GO" id="GO:0032797">
    <property type="term" value="C:SMN complex"/>
    <property type="evidence" value="ECO:0007669"/>
    <property type="project" value="TreeGrafter"/>
</dbReference>
<dbReference type="InterPro" id="IPR035426">
    <property type="entry name" value="Gemin2/Brr1"/>
</dbReference>
<dbReference type="PANTHER" id="PTHR12794">
    <property type="entry name" value="GEMIN2"/>
    <property type="match status" value="1"/>
</dbReference>
<dbReference type="EMBL" id="QZBD01000249">
    <property type="protein sequence ID" value="THY23066.1"/>
    <property type="molecule type" value="Genomic_DNA"/>
</dbReference>
<evidence type="ECO:0000313" key="5">
    <source>
        <dbReference type="Proteomes" id="UP000306584"/>
    </source>
</evidence>
<feature type="coiled-coil region" evidence="2">
    <location>
        <begin position="409"/>
        <end position="436"/>
    </location>
</feature>
<comment type="similarity">
    <text evidence="1">Belongs to the gemin-2 family.</text>
</comment>
<dbReference type="GO" id="GO:0000387">
    <property type="term" value="P:spliceosomal snRNP assembly"/>
    <property type="evidence" value="ECO:0007669"/>
    <property type="project" value="InterPro"/>
</dbReference>
<accession>A0A4S9L201</accession>
<evidence type="ECO:0000256" key="3">
    <source>
        <dbReference type="SAM" id="MobiDB-lite"/>
    </source>
</evidence>
<gene>
    <name evidence="4" type="ORF">D6D01_06105</name>
</gene>
<feature type="compositionally biased region" description="Basic residues" evidence="3">
    <location>
        <begin position="1"/>
        <end position="17"/>
    </location>
</feature>
<sequence length="479" mass="53534">MTMAKKKRKNNAPHARRAAPAERRQVVSYDDIEGEAAPPIPRQKVSYGSDSNDDEGEQAPDQRHAVVSKEALRERERPQTDVTYGQQGAFPGLDPRDKEPFYGPANDGLDYLRMVRSEARGIPHVVSAPPPQPFQPTDYEDDDYEEHIDDYGGYYEEESDGEDEGGYYEDGAYVAPPTVAPIIGPVQSGMKAQDAFYRSLTTRFETLRRNLRSSPSIQAVQGLDDKHPISLPFGNKMADKEWKYHLVHTTPLPAQLASLDSPSILRLLKLVEGQLENCRKTNIPHNLSLWAWSLLAKLEDVGLLQTRDVSVVRDLAKMAVWVRMMHHKSKYGRSNDPDYEHLDHYPEDNAAQQEQEEGEVVDEKRADAEAGAPEVEPVGAAEPIDAAVQAQIQEEITAETGNGDAAMDLDSEDQLLDAIAAKKRQLQTEAEAQEKEQKSEEFPDTNTCVTIDMLVTVASEFYGQKDLLVGRLAWDHPTD</sequence>
<proteinExistence type="inferred from homology"/>
<keyword evidence="2" id="KW-0175">Coiled coil</keyword>
<comment type="caution">
    <text evidence="4">The sequence shown here is derived from an EMBL/GenBank/DDBJ whole genome shotgun (WGS) entry which is preliminary data.</text>
</comment>
<evidence type="ECO:0000313" key="4">
    <source>
        <dbReference type="EMBL" id="THY23066.1"/>
    </source>
</evidence>
<dbReference type="AlphaFoldDB" id="A0A4S9L201"/>
<feature type="compositionally biased region" description="Basic and acidic residues" evidence="3">
    <location>
        <begin position="70"/>
        <end position="79"/>
    </location>
</feature>
<dbReference type="Proteomes" id="UP000306584">
    <property type="component" value="Unassembled WGS sequence"/>
</dbReference>
<name>A0A4S9L201_AURPU</name>
<dbReference type="PANTHER" id="PTHR12794:SF0">
    <property type="entry name" value="GEM-ASSOCIATED PROTEIN 2"/>
    <property type="match status" value="1"/>
</dbReference>